<evidence type="ECO:0000313" key="3">
    <source>
        <dbReference type="EMBL" id="RXK14258.1"/>
    </source>
</evidence>
<reference evidence="3 4" key="1">
    <citation type="submission" date="2017-09" db="EMBL/GenBank/DDBJ databases">
        <title>Genomics of the genus Arcobacter.</title>
        <authorList>
            <person name="Perez-Cataluna A."/>
            <person name="Figueras M.J."/>
            <person name="Salas-Masso N."/>
        </authorList>
    </citation>
    <scope>NUCLEOTIDE SEQUENCE [LARGE SCALE GENOMIC DNA]</scope>
    <source>
        <strain evidence="3 4">F156-34</strain>
    </source>
</reference>
<dbReference type="InterPro" id="IPR001763">
    <property type="entry name" value="Rhodanese-like_dom"/>
</dbReference>
<organism evidence="3 4">
    <name type="scientific">Halarcobacter mediterraneus</name>
    <dbReference type="NCBI Taxonomy" id="2023153"/>
    <lineage>
        <taxon>Bacteria</taxon>
        <taxon>Pseudomonadati</taxon>
        <taxon>Campylobacterota</taxon>
        <taxon>Epsilonproteobacteria</taxon>
        <taxon>Campylobacterales</taxon>
        <taxon>Arcobacteraceae</taxon>
        <taxon>Halarcobacter</taxon>
    </lineage>
</organism>
<dbReference type="AlphaFoldDB" id="A0A4Q1AWZ8"/>
<name>A0A4Q1AWZ8_9BACT</name>
<dbReference type="InterPro" id="IPR036873">
    <property type="entry name" value="Rhodanese-like_dom_sf"/>
</dbReference>
<feature type="chain" id="PRO_5020722262" evidence="1">
    <location>
        <begin position="24"/>
        <end position="217"/>
    </location>
</feature>
<dbReference type="SMART" id="SM00450">
    <property type="entry name" value="RHOD"/>
    <property type="match status" value="1"/>
</dbReference>
<gene>
    <name evidence="3" type="ORF">CP965_02070</name>
</gene>
<sequence>MTVLRKTLIATAIMSLFSTVSFAEEENSSFIPLSKGVKSIDINLNDENFTLIRNQKVGNLISELYNTTHRGALQPMTIAEGIETVGEVEFIEYMKKAQTDDSIAIIDSRSPGWFARLRIPGAVNVPYTNFKDRDSAVEMMEDEMGVIEKEDGSLDFSNAKTVVLYCNGYWCGQTPSMTKRSKYSLLNMGYPVEKIKYYRGGMQAWTSLGLTVIGTGK</sequence>
<dbReference type="GO" id="GO:0016740">
    <property type="term" value="F:transferase activity"/>
    <property type="evidence" value="ECO:0007669"/>
    <property type="project" value="UniProtKB-KW"/>
</dbReference>
<dbReference type="Gene3D" id="3.40.250.10">
    <property type="entry name" value="Rhodanese-like domain"/>
    <property type="match status" value="1"/>
</dbReference>
<dbReference type="EMBL" id="NXIE01000001">
    <property type="protein sequence ID" value="RXK14258.1"/>
    <property type="molecule type" value="Genomic_DNA"/>
</dbReference>
<dbReference type="Pfam" id="PF00581">
    <property type="entry name" value="Rhodanese"/>
    <property type="match status" value="1"/>
</dbReference>
<dbReference type="RefSeq" id="WP_129060369.1">
    <property type="nucleotide sequence ID" value="NZ_NXIE01000001.1"/>
</dbReference>
<evidence type="ECO:0000259" key="2">
    <source>
        <dbReference type="PROSITE" id="PS50206"/>
    </source>
</evidence>
<dbReference type="SUPFAM" id="SSF52821">
    <property type="entry name" value="Rhodanese/Cell cycle control phosphatase"/>
    <property type="match status" value="1"/>
</dbReference>
<protein>
    <submittedName>
        <fullName evidence="3">Sulfurtransferase</fullName>
    </submittedName>
</protein>
<evidence type="ECO:0000313" key="4">
    <source>
        <dbReference type="Proteomes" id="UP000289718"/>
    </source>
</evidence>
<dbReference type="OrthoDB" id="9784513at2"/>
<dbReference type="Proteomes" id="UP000289718">
    <property type="component" value="Unassembled WGS sequence"/>
</dbReference>
<dbReference type="CDD" id="cd00158">
    <property type="entry name" value="RHOD"/>
    <property type="match status" value="1"/>
</dbReference>
<feature type="domain" description="Rhodanese" evidence="2">
    <location>
        <begin position="99"/>
        <end position="214"/>
    </location>
</feature>
<accession>A0A4Q1AWZ8</accession>
<proteinExistence type="predicted"/>
<keyword evidence="3" id="KW-0808">Transferase</keyword>
<comment type="caution">
    <text evidence="3">The sequence shown here is derived from an EMBL/GenBank/DDBJ whole genome shotgun (WGS) entry which is preliminary data.</text>
</comment>
<keyword evidence="1" id="KW-0732">Signal</keyword>
<keyword evidence="4" id="KW-1185">Reference proteome</keyword>
<evidence type="ECO:0000256" key="1">
    <source>
        <dbReference type="SAM" id="SignalP"/>
    </source>
</evidence>
<feature type="signal peptide" evidence="1">
    <location>
        <begin position="1"/>
        <end position="23"/>
    </location>
</feature>
<dbReference type="PROSITE" id="PS50206">
    <property type="entry name" value="RHODANESE_3"/>
    <property type="match status" value="1"/>
</dbReference>